<evidence type="ECO:0000256" key="1">
    <source>
        <dbReference type="SAM" id="MobiDB-lite"/>
    </source>
</evidence>
<name>A0A8C4Q0U4_EPTBU</name>
<organism evidence="2 3">
    <name type="scientific">Eptatretus burgeri</name>
    <name type="common">Inshore hagfish</name>
    <dbReference type="NCBI Taxonomy" id="7764"/>
    <lineage>
        <taxon>Eukaryota</taxon>
        <taxon>Metazoa</taxon>
        <taxon>Chordata</taxon>
        <taxon>Craniata</taxon>
        <taxon>Vertebrata</taxon>
        <taxon>Cyclostomata</taxon>
        <taxon>Myxini</taxon>
        <taxon>Myxiniformes</taxon>
        <taxon>Myxinidae</taxon>
        <taxon>Eptatretinae</taxon>
        <taxon>Eptatretus</taxon>
    </lineage>
</organism>
<accession>A0A8C4Q0U4</accession>
<feature type="compositionally biased region" description="Basic and acidic residues" evidence="1">
    <location>
        <begin position="106"/>
        <end position="118"/>
    </location>
</feature>
<reference evidence="2" key="2">
    <citation type="submission" date="2025-09" db="UniProtKB">
        <authorList>
            <consortium name="Ensembl"/>
        </authorList>
    </citation>
    <scope>IDENTIFICATION</scope>
</reference>
<feature type="region of interest" description="Disordered" evidence="1">
    <location>
        <begin position="106"/>
        <end position="146"/>
    </location>
</feature>
<sequence length="167" mass="18720">MFVEEEKIFSPGVLRVIVCSFEGVQRMLELQQDQPARILVEMFREKCETSGPDDPKSLSRYRIIHVSTERELNGAFGLGVQDVQDRDVLLILKKQSNLTPTRMVAAEEKTQKSPDKDAISQATADLVPKNSERSTATPPSFRDVTKPAHTTIEPQLFASSFVSMLIL</sequence>
<dbReference type="PANTHER" id="PTHR46738:SF1">
    <property type="entry name" value="UBIQUITIN-ASSOCIATED DOMAIN-CONTAINING PROTEIN 1"/>
    <property type="match status" value="1"/>
</dbReference>
<dbReference type="AlphaFoldDB" id="A0A8C4Q0U4"/>
<proteinExistence type="predicted"/>
<keyword evidence="3" id="KW-1185">Reference proteome</keyword>
<dbReference type="InterPro" id="IPR052476">
    <property type="entry name" value="UBAC1"/>
</dbReference>
<evidence type="ECO:0000313" key="2">
    <source>
        <dbReference type="Ensembl" id="ENSEBUP00000008228.1"/>
    </source>
</evidence>
<reference evidence="2" key="1">
    <citation type="submission" date="2025-08" db="UniProtKB">
        <authorList>
            <consortium name="Ensembl"/>
        </authorList>
    </citation>
    <scope>IDENTIFICATION</scope>
</reference>
<dbReference type="PANTHER" id="PTHR46738">
    <property type="entry name" value="UBIQUITIN-ASSOCIATED DOMAIN-CONTAINING PROTEIN 1"/>
    <property type="match status" value="1"/>
</dbReference>
<dbReference type="GO" id="GO:0000151">
    <property type="term" value="C:ubiquitin ligase complex"/>
    <property type="evidence" value="ECO:0007669"/>
    <property type="project" value="TreeGrafter"/>
</dbReference>
<evidence type="ECO:0000313" key="3">
    <source>
        <dbReference type="Proteomes" id="UP000694388"/>
    </source>
</evidence>
<protein>
    <submittedName>
        <fullName evidence="2">Uncharacterized protein</fullName>
    </submittedName>
</protein>
<dbReference type="Proteomes" id="UP000694388">
    <property type="component" value="Unplaced"/>
</dbReference>
<dbReference type="Ensembl" id="ENSEBUT00000008723.1">
    <property type="protein sequence ID" value="ENSEBUP00000008228.1"/>
    <property type="gene ID" value="ENSEBUG00000005341.1"/>
</dbReference>